<evidence type="ECO:0000256" key="5">
    <source>
        <dbReference type="ARBA" id="ARBA00023242"/>
    </source>
</evidence>
<dbReference type="Pfam" id="PF00319">
    <property type="entry name" value="SRF-TF"/>
    <property type="match status" value="1"/>
</dbReference>
<dbReference type="InterPro" id="IPR050142">
    <property type="entry name" value="MADS-box/MEF2_TF"/>
</dbReference>
<dbReference type="PROSITE" id="PS50066">
    <property type="entry name" value="MADS_BOX_2"/>
    <property type="match status" value="1"/>
</dbReference>
<comment type="subcellular location">
    <subcellularLocation>
        <location evidence="1">Nucleus</location>
    </subcellularLocation>
</comment>
<feature type="compositionally biased region" description="Polar residues" evidence="6">
    <location>
        <begin position="182"/>
        <end position="200"/>
    </location>
</feature>
<dbReference type="PROSITE" id="PS51297">
    <property type="entry name" value="K_BOX"/>
    <property type="match status" value="1"/>
</dbReference>
<evidence type="ECO:0000313" key="9">
    <source>
        <dbReference type="EMBL" id="KAF3333960.1"/>
    </source>
</evidence>
<sequence length="241" mass="27747">MGRGRVQLKRIENKINRQVTFSKRRSGLLKKANEISVLCDAEVAVIVFSNKGKLYEYSTDHSMDKILDRHERYSFAEKSLHSTDLNSQGNWCYEYNKLKSRIESIQKNQRHLQGEQLDDLGLKEVQQLENQLDNALKHVRSRKNQLMIGLISDLQKQEKALQEQKRLLEKELLEKQALTQQSHWEQTQPVPSASPSTSNFLITTNPLTTLNIGHSTFQAGQSGANDATPPEIRFPQWMLHP</sequence>
<evidence type="ECO:0000256" key="3">
    <source>
        <dbReference type="ARBA" id="ARBA00023125"/>
    </source>
</evidence>
<evidence type="ECO:0000256" key="1">
    <source>
        <dbReference type="ARBA" id="ARBA00004123"/>
    </source>
</evidence>
<accession>A0A833VN63</accession>
<dbReference type="EMBL" id="SWLB01000010">
    <property type="protein sequence ID" value="KAF3333960.1"/>
    <property type="molecule type" value="Genomic_DNA"/>
</dbReference>
<dbReference type="SUPFAM" id="SSF55455">
    <property type="entry name" value="SRF-like"/>
    <property type="match status" value="1"/>
</dbReference>
<dbReference type="GO" id="GO:0005634">
    <property type="term" value="C:nucleus"/>
    <property type="evidence" value="ECO:0007669"/>
    <property type="project" value="UniProtKB-SubCell"/>
</dbReference>
<evidence type="ECO:0000256" key="6">
    <source>
        <dbReference type="SAM" id="MobiDB-lite"/>
    </source>
</evidence>
<gene>
    <name evidence="9" type="ORF">FCM35_KLT01651</name>
</gene>
<proteinExistence type="predicted"/>
<keyword evidence="3" id="KW-0238">DNA-binding</keyword>
<keyword evidence="2" id="KW-0805">Transcription regulation</keyword>
<comment type="caution">
    <text evidence="9">The sequence shown here is derived from an EMBL/GenBank/DDBJ whole genome shotgun (WGS) entry which is preliminary data.</text>
</comment>
<keyword evidence="4" id="KW-0804">Transcription</keyword>
<reference evidence="9" key="1">
    <citation type="submission" date="2020-01" db="EMBL/GenBank/DDBJ databases">
        <title>Genome sequence of Kobresia littledalei, the first chromosome-level genome in the family Cyperaceae.</title>
        <authorList>
            <person name="Qu G."/>
        </authorList>
    </citation>
    <scope>NUCLEOTIDE SEQUENCE</scope>
    <source>
        <strain evidence="9">C.B.Clarke</strain>
        <tissue evidence="9">Leaf</tissue>
    </source>
</reference>
<dbReference type="InterPro" id="IPR002100">
    <property type="entry name" value="TF_MADSbox"/>
</dbReference>
<dbReference type="OrthoDB" id="1933443at2759"/>
<dbReference type="GO" id="GO:0000977">
    <property type="term" value="F:RNA polymerase II transcription regulatory region sequence-specific DNA binding"/>
    <property type="evidence" value="ECO:0007669"/>
    <property type="project" value="InterPro"/>
</dbReference>
<protein>
    <submittedName>
        <fullName evidence="9">APETALA1-like protein</fullName>
    </submittedName>
</protein>
<dbReference type="GO" id="GO:0045944">
    <property type="term" value="P:positive regulation of transcription by RNA polymerase II"/>
    <property type="evidence" value="ECO:0007669"/>
    <property type="project" value="InterPro"/>
</dbReference>
<dbReference type="FunFam" id="3.40.1810.10:FF:000003">
    <property type="entry name" value="MADS-box transcription factor MADS-MC"/>
    <property type="match status" value="1"/>
</dbReference>
<dbReference type="AlphaFoldDB" id="A0A833VN63"/>
<dbReference type="PRINTS" id="PR00404">
    <property type="entry name" value="MADSDOMAIN"/>
</dbReference>
<feature type="domain" description="MADS-box" evidence="7">
    <location>
        <begin position="1"/>
        <end position="61"/>
    </location>
</feature>
<evidence type="ECO:0000259" key="8">
    <source>
        <dbReference type="PROSITE" id="PS51297"/>
    </source>
</evidence>
<feature type="domain" description="K-box" evidence="8">
    <location>
        <begin position="88"/>
        <end position="178"/>
    </location>
</feature>
<keyword evidence="5" id="KW-0539">Nucleus</keyword>
<feature type="region of interest" description="Disordered" evidence="6">
    <location>
        <begin position="179"/>
        <end position="201"/>
    </location>
</feature>
<dbReference type="PANTHER" id="PTHR48019">
    <property type="entry name" value="SERUM RESPONSE FACTOR HOMOLOG"/>
    <property type="match status" value="1"/>
</dbReference>
<dbReference type="Pfam" id="PF01486">
    <property type="entry name" value="K-box"/>
    <property type="match status" value="1"/>
</dbReference>
<name>A0A833VN63_9POAL</name>
<keyword evidence="10" id="KW-1185">Reference proteome</keyword>
<evidence type="ECO:0000256" key="2">
    <source>
        <dbReference type="ARBA" id="ARBA00023015"/>
    </source>
</evidence>
<dbReference type="Gene3D" id="3.40.1810.10">
    <property type="entry name" value="Transcription factor, MADS-box"/>
    <property type="match status" value="1"/>
</dbReference>
<evidence type="ECO:0000256" key="4">
    <source>
        <dbReference type="ARBA" id="ARBA00023163"/>
    </source>
</evidence>
<evidence type="ECO:0000313" key="10">
    <source>
        <dbReference type="Proteomes" id="UP000623129"/>
    </source>
</evidence>
<dbReference type="PROSITE" id="PS00350">
    <property type="entry name" value="MADS_BOX_1"/>
    <property type="match status" value="1"/>
</dbReference>
<dbReference type="SMART" id="SM00432">
    <property type="entry name" value="MADS"/>
    <property type="match status" value="1"/>
</dbReference>
<evidence type="ECO:0000259" key="7">
    <source>
        <dbReference type="PROSITE" id="PS50066"/>
    </source>
</evidence>
<dbReference type="CDD" id="cd00265">
    <property type="entry name" value="MADS_MEF2_like"/>
    <property type="match status" value="1"/>
</dbReference>
<dbReference type="Proteomes" id="UP000623129">
    <property type="component" value="Unassembled WGS sequence"/>
</dbReference>
<dbReference type="InterPro" id="IPR036879">
    <property type="entry name" value="TF_MADSbox_sf"/>
</dbReference>
<dbReference type="GO" id="GO:0046983">
    <property type="term" value="F:protein dimerization activity"/>
    <property type="evidence" value="ECO:0007669"/>
    <property type="project" value="InterPro"/>
</dbReference>
<dbReference type="InterPro" id="IPR033896">
    <property type="entry name" value="MEF2-like_N"/>
</dbReference>
<dbReference type="GO" id="GO:0003700">
    <property type="term" value="F:DNA-binding transcription factor activity"/>
    <property type="evidence" value="ECO:0007669"/>
    <property type="project" value="InterPro"/>
</dbReference>
<organism evidence="9 10">
    <name type="scientific">Carex littledalei</name>
    <dbReference type="NCBI Taxonomy" id="544730"/>
    <lineage>
        <taxon>Eukaryota</taxon>
        <taxon>Viridiplantae</taxon>
        <taxon>Streptophyta</taxon>
        <taxon>Embryophyta</taxon>
        <taxon>Tracheophyta</taxon>
        <taxon>Spermatophyta</taxon>
        <taxon>Magnoliopsida</taxon>
        <taxon>Liliopsida</taxon>
        <taxon>Poales</taxon>
        <taxon>Cyperaceae</taxon>
        <taxon>Cyperoideae</taxon>
        <taxon>Cariceae</taxon>
        <taxon>Carex</taxon>
        <taxon>Carex subgen. Euthyceras</taxon>
    </lineage>
</organism>
<dbReference type="InterPro" id="IPR002487">
    <property type="entry name" value="TF_Kbox"/>
</dbReference>